<feature type="compositionally biased region" description="Basic and acidic residues" evidence="1">
    <location>
        <begin position="369"/>
        <end position="380"/>
    </location>
</feature>
<feature type="region of interest" description="Disordered" evidence="1">
    <location>
        <begin position="4043"/>
        <end position="4070"/>
    </location>
</feature>
<keyword evidence="2" id="KW-0812">Transmembrane</keyword>
<keyword evidence="2" id="KW-0472">Membrane</keyword>
<feature type="region of interest" description="Disordered" evidence="1">
    <location>
        <begin position="3879"/>
        <end position="3901"/>
    </location>
</feature>
<evidence type="ECO:0000256" key="1">
    <source>
        <dbReference type="SAM" id="MobiDB-lite"/>
    </source>
</evidence>
<proteinExistence type="predicted"/>
<feature type="compositionally biased region" description="Polar residues" evidence="1">
    <location>
        <begin position="207"/>
        <end position="219"/>
    </location>
</feature>
<feature type="compositionally biased region" description="Polar residues" evidence="1">
    <location>
        <begin position="257"/>
        <end position="266"/>
    </location>
</feature>
<evidence type="ECO:0000313" key="3">
    <source>
        <dbReference type="EMBL" id="KAA8493986.1"/>
    </source>
</evidence>
<feature type="compositionally biased region" description="Basic and acidic residues" evidence="1">
    <location>
        <begin position="963"/>
        <end position="973"/>
    </location>
</feature>
<feature type="region of interest" description="Disordered" evidence="1">
    <location>
        <begin position="2085"/>
        <end position="2105"/>
    </location>
</feature>
<feature type="compositionally biased region" description="Basic and acidic residues" evidence="1">
    <location>
        <begin position="3266"/>
        <end position="3283"/>
    </location>
</feature>
<feature type="region of interest" description="Disordered" evidence="1">
    <location>
        <begin position="369"/>
        <end position="419"/>
    </location>
</feature>
<keyword evidence="2" id="KW-1133">Transmembrane helix</keyword>
<feature type="compositionally biased region" description="Polar residues" evidence="1">
    <location>
        <begin position="3176"/>
        <end position="3188"/>
    </location>
</feature>
<dbReference type="EMBL" id="VRMN01000005">
    <property type="protein sequence ID" value="KAA8493986.1"/>
    <property type="molecule type" value="Genomic_DNA"/>
</dbReference>
<sequence length="4168" mass="455897">MATSIVLYVLSVLGLVLWFAVLPLLLPRLTGLFVTRALNQSLNHAVTDPRHRCWVRVRHVSILILSGRIKCRDVSYADGRVTMHVDVLTLCLAWWMPLYDSPPKPRAPGGGTGTRFDPNQAADRISFDADVPGSASEEAEDSAASAHCEALLKSFLEKTTVSASRPVRRSSFQTTDRQRPVALRLSGLNIRVYDRDLLFGGGAPTARASSSANAKSTVESGAPSLSSSTESKSAAPSPPLPQSEHGVCSNRDHAKSVGQSGPSGSKQRQDEYESPLLNDGNAAPELPKRHIGFEPFWSRMMCKVRVEIHVLCVCVHDLKAAPTLWVTAACGRVLYESASSKSPLDAFRMVPRVRLKRMAAYVAEQDELAKNPKPARDRGLSAKLNPVKETQTDYSGNRQRASASHPWESQGDGRSGSEQAIHTFDDFDTGSDAGASHFRLFKAQNVLLSGVVDQMESTLLLSDLEKVAASRGTPPQLSVDCVLEGFLSILSMDRLRLLQTLWSHYSPPSYADVIAVPYGQRQPLALEVSLNVCAVRNSPLLIIPYSPSAASWEGHPFFSKPSGSAGESEPRANGGLDVSHHHERGSRLNWLGIPFRSRTQPETVSSGQAKSSFATILKQAAEMTVAKRPLRVKQNNCELHVMQSGVPWSALMRIPFYGPTAESNDVNQSSAPSAPVYHTEIGLVAHSPTRMVSRGIVNATVCEIARMDICVVLENSCAWGAHARTFVSAQVSNGAVLLTRDTVRVLDDCWNHVVRPAPLQTVEAQRNSRESSCAVAFCDSALYDQLSVFVPNTTDIKLRASEVKFVLGANDHNIWDCVDVLVRPRGDPKICHDHLVNLHLVGPGAKGHIMEKSALVFRQARANVVGELQTGRIDQSLETPWTSISSELGTVRMVTIPQGANMTVQYVTELSQCVRIPDSLGHARVTASAHVAHMDGVINSRQVRYLLNVLQNYTGADTFSSQREQRDRRHGDRASSMQSSVPSRLREDGMAVHRVEARAPVSARIPGVKTVSVPKPYAFYVFLEVKMENVKFDIWPAPDAAWPKPDAWFSATPVIPLRMRLSGLVGVAKLSPGHQVTTIQMDPRLPLELFYSSCSRFNHHRCGTSEDNLTCAATKKEDYVVQLCTFSFVRESFFSRAHGGAVPGLACAPYYTKWSIDVGDVRGCVCVGQLDTALAIFALVDPVNEHYNATEDLTQKMTGLSVSRVTFGTMEVFVDLLDGQSLDGDSNFDSEESRCRAFALVSAGKRAIEWRGSNLASASACTWSELNVSALAMHVFVDSWPRDSGQSTESSKGGSIPSQLDRDSRKGDANTFQRFKSAVRSSTSGTGLDARARWKVAFDSNVEFAYVSESSLPEWALVDARWQREVIRQSIETEKMRMAKSGGEAPFELRRLVIITNSLLSVGSSMSSPVLQPPSLKGRKFHCEEDWALTILSERDAVYRKDLNLSVAKHEEHPAASRTHARTLPYMDGEGFSERAELSPSSFMKTDDGSPHSELGPALVQLKSSLVLPKPLRMVLCPEVLEILHALQARRLAALVAQPQNQTLAAGLLALWSAAAKIWIAQDREESELPHVFAFHLCGIEIRLIDVFPPKAKGLEGDFDHSHSVLADTSAPRKLSPEGEAATILRCGRIQGFRKTTMTADTLRSVVDCVMDTCAVLVEDKAGASTPLIQVTACEATFQRRVAFLHDGIKDTSGASSPHIPRERDPGRGRVGIRRVELLPMRPEAMRQMITHWVLWLDCVRELRLVYTVMERVLWSMEKKLVDLLVSIWDVQNTAGIHATTGNGNRQRMLLDTSPLALFHAAGSQAEIAQPESTSSPLSNPLRVDPTNLLELPDVHVTKLVGLLCKHRTSSVLEDSSAAPAFRRSTLDLQLRSIVMYVGLRKALHVRQVRCTLNDGCKQKGQSDLAEVDMFECRRITGILDFDDVQSVLIACEPVASRLSRRSRARYEHLVFRPSTLAFFWRVLEGKIEYRPASSSAIEIGADAASGLRLGTSVAPTECALIAEAGHKERHANDHIFKVEEDGNRAWPDIGSGSGQQSHQLEPLRGEENFQAYSEINAAGMNLHSGFDDGSLAWGWRSLLVAPRKDSHGGHGQGCDHDNGMKGALDQKDTTKWMSDETQATRTGPSEGEHSGSLPAIIWRLRRVLSLKHEDRSPTAASKSPRARIHPYESGTGSVHDEKPALPAWAPRAPDFPHALDRITGFLQAYWRGQDDDETAVAPGAGAEAVFRARVLGLDEHSVRVTIVSVCTARLVLRSSEKKPKLLDSPSQLEMLIERAGLVRRVTSRIECAQASIRRIHVSLDTLAGPLMRVFSDEAAFSASRAGAIRVLSLEPGNIVEEGLTFPTPKSIFATVRSFSASIESESLLDRFAFGSYFVVSWRRLYNRLLLVLGAFAENSDRADVQRSSVTKTERPMAGLSSGSFPRSDAASTSLRMNVSRQTVSLLDTVLRKKTPATRSNAREIDRQVSRRALSYTTRADTGVSLGVLAINTLVVTLRSRLEYPFRYTVQNAHGSYFAQMDLSRSRNISSSSSSSSSSSRGDSSMLLIGADRQELTVHWHQSPIVRLTLPLLDLTAYKLERKSALASEFGRELVMWTVQVHMLEWVQIFSPSELQVIALSVAILGLDFRKASDRRLDNALDQLMHDAKMSVMHFQSQRGQRSTRSSATFLLRNPGTKAIEAEVNRCVVFRFSVDCQRVRVGMRVRSTVTSEAKLAVADVHGIRFNLENSGVSGMLRCSLDLARNAVSMRCGPAGTSGTTRAAMSGVQVRNVKFGLSYELAVSDELSQSLQHRICARVEMTDIVLVRLQPNVLVVLEELADAVRFRDAQPIDLARGGTKTRLSRLASFHVALALVVKRVFVQVPIPHHSLRSPNVIGSQLLTNVNPPKPEYVGMELLEFSAVVKVHMHEARTNPVPRNRLENLGNVFYQPAIEGSWGTVVGIKGSVLRLSRARVVFAEVRNMQVDIGQTENGSIKPDLVCVHVLLGPWCVFLHAPIILSVYELGILAMRTSSIKNTETGMADPTRVPPTDGGRAQFSTDIPIELCFMVEPGRIAIKDKPELGPMPEFSVGPLIDGGHDKAPSGAAVATSKHIVSFMAPSLAVQAHASPVPGSVFLLDVAIGAHEVRLPEGVTRAGHLIALQVAQVIEKHRQQTQQFEKVNSGRHGARLAATAMAKERNRSNYTAPSGHSGTSAKCKEPVQRFSSDPGSMVEKMDLPMERNHAEQESSSTVGLKATTEPTGSLAASDRIPPNEASPQVKIIAPGQSLSTQRRRDDDALGRSDENDRKTQPSGNSGAEKDVDSGAATASSLAAGSAGLIQRIPELIRSSPSANAPVATGTTVASRKSQRFSLGMGLHPRSGKHAEADDSGDANASSLVRERTVRTLAKSVRTVFGGFAAEPAADPGSPRSPNLWRGREGVSTEFGIGWELTPVPVRAADRTRTVSLERQEFAALGMSSSREGPRSASRAHSLSGPQVYAVVRIAPSSVSWKASWDRPLNMESASSSLQPLFRYECQMQAPQKIVLVMCTEGDVPHFRRRALQRTRQMVVSSLIPSLVGSLTPGVGAVRKQQSFTLRVVETLGVMDGRAASEVQGIARVGSLQVSVDLMTLLLLLRIREQQRQQQQQQQEWTQEKVPGRAHDAAPRGSSVLRLTSSSVLLGAGRVSSDDVAESVATGPSAVEVPSSVWVHIGSRAKSNGGSRDEANAQSKLLVRLSSPTGALGIRFDALTMRGLGRGGDEADTACIHGLRAKLKWEQLKLSLSLGLGIAVRAEERKLRTGSTRLELLGRSFMSTLSRADAHVLRASAGILKCVVRKARARNDSGGLARSIVLRNDHLRLELMPNTFTASARLSSLLSRLQREVSEELDNHQAAVYKRRTARHASSFVVDSTNSSPSDGEDRTMAATPAAPEPVFTGTFELCSQRACLIFHGLTFEEPRQVEALFRELDLTLTDCGHGAPVLRRHKLLNLSFLRLQVSNILRSGDQRRPIMILPNPHLLLSMVDRLDGTTLVSFESEWASPWEISGFLSHYKFIQELMGLYSGEESSSQDLVHSTESRLPGEAEHAHASLARGPSGPSLGRLRSGLRWREQPGVIEVIANRSELPWGGRNVEFGTVTFAPRIRPLGELSPDFDTLLSWLGIEQGQLPEYTYNLLVYPLNGLVELDAEYPVEKTLSK</sequence>
<accession>A0A5J4YRQ5</accession>
<feature type="region of interest" description="Disordered" evidence="1">
    <location>
        <begin position="958"/>
        <end position="989"/>
    </location>
</feature>
<feature type="region of interest" description="Disordered" evidence="1">
    <location>
        <begin position="2150"/>
        <end position="2177"/>
    </location>
</feature>
<feature type="region of interest" description="Disordered" evidence="1">
    <location>
        <begin position="3619"/>
        <end position="3640"/>
    </location>
</feature>
<protein>
    <submittedName>
        <fullName evidence="3">Uncharacterized protein</fullName>
    </submittedName>
</protein>
<feature type="compositionally biased region" description="Basic and acidic residues" evidence="1">
    <location>
        <begin position="3207"/>
        <end position="3220"/>
    </location>
</feature>
<feature type="compositionally biased region" description="Basic and acidic residues" evidence="1">
    <location>
        <begin position="4045"/>
        <end position="4059"/>
    </location>
</feature>
<feature type="compositionally biased region" description="Polar residues" evidence="1">
    <location>
        <begin position="3324"/>
        <end position="3339"/>
    </location>
</feature>
<feature type="region of interest" description="Disordered" evidence="1">
    <location>
        <begin position="3154"/>
        <end position="3302"/>
    </location>
</feature>
<feature type="compositionally biased region" description="Polar residues" evidence="1">
    <location>
        <begin position="388"/>
        <end position="402"/>
    </location>
</feature>
<feature type="compositionally biased region" description="Low complexity" evidence="1">
    <location>
        <begin position="222"/>
        <end position="235"/>
    </location>
</feature>
<comment type="caution">
    <text evidence="3">The sequence shown here is derived from an EMBL/GenBank/DDBJ whole genome shotgun (WGS) entry which is preliminary data.</text>
</comment>
<organism evidence="3 4">
    <name type="scientific">Porphyridium purpureum</name>
    <name type="common">Red alga</name>
    <name type="synonym">Porphyridium cruentum</name>
    <dbReference type="NCBI Taxonomy" id="35688"/>
    <lineage>
        <taxon>Eukaryota</taxon>
        <taxon>Rhodophyta</taxon>
        <taxon>Bangiophyceae</taxon>
        <taxon>Porphyridiales</taxon>
        <taxon>Porphyridiaceae</taxon>
        <taxon>Porphyridium</taxon>
    </lineage>
</organism>
<dbReference type="Proteomes" id="UP000324585">
    <property type="component" value="Unassembled WGS sequence"/>
</dbReference>
<keyword evidence="4" id="KW-1185">Reference proteome</keyword>
<feature type="region of interest" description="Disordered" evidence="1">
    <location>
        <begin position="559"/>
        <end position="583"/>
    </location>
</feature>
<feature type="compositionally biased region" description="Polar residues" evidence="1">
    <location>
        <begin position="1284"/>
        <end position="1298"/>
    </location>
</feature>
<feature type="compositionally biased region" description="Polar residues" evidence="1">
    <location>
        <begin position="3880"/>
        <end position="3889"/>
    </location>
</feature>
<feature type="region of interest" description="Disordered" evidence="1">
    <location>
        <begin position="3324"/>
        <end position="3370"/>
    </location>
</feature>
<reference evidence="4" key="1">
    <citation type="journal article" date="2019" name="Nat. Commun.">
        <title>Expansion of phycobilisome linker gene families in mesophilic red algae.</title>
        <authorList>
            <person name="Lee J."/>
            <person name="Kim D."/>
            <person name="Bhattacharya D."/>
            <person name="Yoon H.S."/>
        </authorList>
    </citation>
    <scope>NUCLEOTIDE SEQUENCE [LARGE SCALE GENOMIC DNA]</scope>
    <source>
        <strain evidence="4">CCMP 1328</strain>
    </source>
</reference>
<feature type="transmembrane region" description="Helical" evidence="2">
    <location>
        <begin position="5"/>
        <end position="26"/>
    </location>
</feature>
<feature type="region of interest" description="Disordered" evidence="1">
    <location>
        <begin position="204"/>
        <end position="284"/>
    </location>
</feature>
<feature type="compositionally biased region" description="Basic and acidic residues" evidence="1">
    <location>
        <begin position="3625"/>
        <end position="3637"/>
    </location>
</feature>
<name>A0A5J4YRQ5_PORPP</name>
<feature type="region of interest" description="Disordered" evidence="1">
    <location>
        <begin position="1282"/>
        <end position="1307"/>
    </location>
</feature>
<feature type="region of interest" description="Disordered" evidence="1">
    <location>
        <begin position="2403"/>
        <end position="2425"/>
    </location>
</feature>
<evidence type="ECO:0000313" key="4">
    <source>
        <dbReference type="Proteomes" id="UP000324585"/>
    </source>
</evidence>
<evidence type="ECO:0000256" key="2">
    <source>
        <dbReference type="SAM" id="Phobius"/>
    </source>
</evidence>
<gene>
    <name evidence="3" type="ORF">FVE85_3961</name>
</gene>